<dbReference type="GO" id="GO:0004672">
    <property type="term" value="F:protein kinase activity"/>
    <property type="evidence" value="ECO:0007669"/>
    <property type="project" value="InterPro"/>
</dbReference>
<dbReference type="PROSITE" id="PS50011">
    <property type="entry name" value="PROTEIN_KINASE_DOM"/>
    <property type="match status" value="1"/>
</dbReference>
<reference evidence="3" key="1">
    <citation type="submission" date="2015-01" db="EMBL/GenBank/DDBJ databases">
        <authorList>
            <person name="Aslett A.Martin."/>
            <person name="De Silva Nishadi"/>
        </authorList>
    </citation>
    <scope>NUCLEOTIDE SEQUENCE [LARGE SCALE GENOMIC DNA]</scope>
    <source>
        <strain evidence="3">UMC4404</strain>
    </source>
</reference>
<evidence type="ECO:0000313" key="2">
    <source>
        <dbReference type="EMBL" id="CEN31542.1"/>
    </source>
</evidence>
<dbReference type="GO" id="GO:0005524">
    <property type="term" value="F:ATP binding"/>
    <property type="evidence" value="ECO:0007669"/>
    <property type="project" value="InterPro"/>
</dbReference>
<organism evidence="2 3">
    <name type="scientific">Paraclostridium sordellii</name>
    <name type="common">Clostridium sordellii</name>
    <dbReference type="NCBI Taxonomy" id="1505"/>
    <lineage>
        <taxon>Bacteria</taxon>
        <taxon>Bacillati</taxon>
        <taxon>Bacillota</taxon>
        <taxon>Clostridia</taxon>
        <taxon>Peptostreptococcales</taxon>
        <taxon>Peptostreptococcaceae</taxon>
        <taxon>Paraclostridium</taxon>
    </lineage>
</organism>
<dbReference type="Gene3D" id="1.10.510.10">
    <property type="entry name" value="Transferase(Phosphotransferase) domain 1"/>
    <property type="match status" value="1"/>
</dbReference>
<dbReference type="AlphaFoldDB" id="A0A9P1P8P1"/>
<dbReference type="InterPro" id="IPR011009">
    <property type="entry name" value="Kinase-like_dom_sf"/>
</dbReference>
<keyword evidence="2" id="KW-0418">Kinase</keyword>
<dbReference type="SUPFAM" id="SSF56112">
    <property type="entry name" value="Protein kinase-like (PK-like)"/>
    <property type="match status" value="1"/>
</dbReference>
<gene>
    <name evidence="2" type="ORF">UMC4404_21251</name>
</gene>
<dbReference type="RefSeq" id="WP_057559086.1">
    <property type="nucleotide sequence ID" value="NZ_CDNY01000024.1"/>
</dbReference>
<dbReference type="PANTHER" id="PTHR24347">
    <property type="entry name" value="SERINE/THREONINE-PROTEIN KINASE"/>
    <property type="match status" value="1"/>
</dbReference>
<proteinExistence type="predicted"/>
<dbReference type="EMBL" id="CDNY01000024">
    <property type="protein sequence ID" value="CEN31542.1"/>
    <property type="molecule type" value="Genomic_DNA"/>
</dbReference>
<evidence type="ECO:0000259" key="1">
    <source>
        <dbReference type="PROSITE" id="PS50011"/>
    </source>
</evidence>
<name>A0A9P1P8P1_PARSO</name>
<sequence>MVRILLDEVEINLKEKEDFSWLKNYGKVFCVFDQQDSGNICFGVDDGENKKFIKYAGAKTINYKGYLEEAINRLKKSVKIYEDLQHDNLIKLIEHFQINNGYALIFEWVNGDNLHPHWKFNTYEKHNNINSPYFKHKHMNMKNRIESINKIFEFHKYVEEKGYVAIDLYDGSIMYDDKNHVTKICDIDLYNKGYLVNETGEEFWGSKRFKSPEEKTKSMIIDNKTNVYNLGALAFGLLGGELDRSFEKWEVDEKLYNIALKAVSEKKEDRYNSVLDFYNDWIRESRNYI</sequence>
<accession>A0A9P1P8P1</accession>
<comment type="caution">
    <text evidence="2">The sequence shown here is derived from an EMBL/GenBank/DDBJ whole genome shotgun (WGS) entry which is preliminary data.</text>
</comment>
<dbReference type="InterPro" id="IPR000719">
    <property type="entry name" value="Prot_kinase_dom"/>
</dbReference>
<evidence type="ECO:0000313" key="3">
    <source>
        <dbReference type="Proteomes" id="UP000049685"/>
    </source>
</evidence>
<protein>
    <submittedName>
        <fullName evidence="2">Serine/threonine-protein kinase-like domain</fullName>
    </submittedName>
</protein>
<feature type="domain" description="Protein kinase" evidence="1">
    <location>
        <begin position="14"/>
        <end position="289"/>
    </location>
</feature>
<dbReference type="Pfam" id="PF00069">
    <property type="entry name" value="Pkinase"/>
    <property type="match status" value="1"/>
</dbReference>
<keyword evidence="2" id="KW-0808">Transferase</keyword>
<dbReference type="Proteomes" id="UP000049685">
    <property type="component" value="Unassembled WGS sequence"/>
</dbReference>
<dbReference type="Gene3D" id="3.30.200.20">
    <property type="entry name" value="Phosphorylase Kinase, domain 1"/>
    <property type="match status" value="1"/>
</dbReference>